<dbReference type="Pfam" id="PF06941">
    <property type="entry name" value="NT5C"/>
    <property type="match status" value="1"/>
</dbReference>
<dbReference type="GO" id="GO:0008253">
    <property type="term" value="F:5'-nucleotidase activity"/>
    <property type="evidence" value="ECO:0007669"/>
    <property type="project" value="InterPro"/>
</dbReference>
<organism evidence="2">
    <name type="scientific">Alexandrium catenella</name>
    <name type="common">Red tide dinoflagellate</name>
    <name type="synonym">Gonyaulax catenella</name>
    <dbReference type="NCBI Taxonomy" id="2925"/>
    <lineage>
        <taxon>Eukaryota</taxon>
        <taxon>Sar</taxon>
        <taxon>Alveolata</taxon>
        <taxon>Dinophyceae</taxon>
        <taxon>Gonyaulacales</taxon>
        <taxon>Pyrocystaceae</taxon>
        <taxon>Alexandrium</taxon>
    </lineage>
</organism>
<dbReference type="GO" id="GO:0009264">
    <property type="term" value="P:deoxyribonucleotide catabolic process"/>
    <property type="evidence" value="ECO:0007669"/>
    <property type="project" value="InterPro"/>
</dbReference>
<dbReference type="InterPro" id="IPR023214">
    <property type="entry name" value="HAD_sf"/>
</dbReference>
<dbReference type="InterPro" id="IPR036412">
    <property type="entry name" value="HAD-like_sf"/>
</dbReference>
<dbReference type="PANTHER" id="PTHR35134">
    <property type="entry name" value="NUCLEOTIDASE YQFW-RELATED"/>
    <property type="match status" value="1"/>
</dbReference>
<name>A0A7S1M5I9_ALECA</name>
<reference evidence="2" key="1">
    <citation type="submission" date="2021-01" db="EMBL/GenBank/DDBJ databases">
        <authorList>
            <person name="Corre E."/>
            <person name="Pelletier E."/>
            <person name="Niang G."/>
            <person name="Scheremetjew M."/>
            <person name="Finn R."/>
            <person name="Kale V."/>
            <person name="Holt S."/>
            <person name="Cochrane G."/>
            <person name="Meng A."/>
            <person name="Brown T."/>
            <person name="Cohen L."/>
        </authorList>
    </citation>
    <scope>NUCLEOTIDE SEQUENCE</scope>
    <source>
        <strain evidence="2">OF101</strain>
    </source>
</reference>
<dbReference type="PANTHER" id="PTHR35134:SF2">
    <property type="entry name" value="NUCLEOTIDASE YQFW-RELATED"/>
    <property type="match status" value="1"/>
</dbReference>
<gene>
    <name evidence="2" type="ORF">ACAT0790_LOCUS18016</name>
</gene>
<dbReference type="SUPFAM" id="SSF56784">
    <property type="entry name" value="HAD-like"/>
    <property type="match status" value="1"/>
</dbReference>
<feature type="active site" description="Nucleophile" evidence="1">
    <location>
        <position position="109"/>
    </location>
</feature>
<protein>
    <recommendedName>
        <fullName evidence="3">5'-nucleotidase</fullName>
    </recommendedName>
</protein>
<evidence type="ECO:0008006" key="3">
    <source>
        <dbReference type="Google" id="ProtNLM"/>
    </source>
</evidence>
<sequence length="311" mass="34350">MAAASLLPRGRCPPLLAGEAPRPLAVPSRRPLPRREAAARAFRTARGGLPGVTGGLLGASLAAHARRRQRRCRQHSRLDSAVVPAAIPARAPNLGGLTNEASKIVVALDVDEVLAQYLKAFIAYYNQKRGRNLQVKDFYVYHFWEVTGTDYDDTMEDIYDFHTTDIFRNIEPVPGSQAAVTALAKLPRVELHIVTSRQENIAEETCLWLGRHFPGVFKEERIHIGNHYGRSGPRISKSRICTEIGAGLLIDDSWEYCEELAKAGTPAVLFDLDGAYPWSREEGMVHDLVTRVRDWGGAVDLVSKWASGESA</sequence>
<dbReference type="InterPro" id="IPR052419">
    <property type="entry name" value="5_3-deoxyribonucleotidase-like"/>
</dbReference>
<accession>A0A7S1M5I9</accession>
<proteinExistence type="predicted"/>
<feature type="active site" description="Proton donor" evidence="1">
    <location>
        <position position="111"/>
    </location>
</feature>
<dbReference type="InterPro" id="IPR010708">
    <property type="entry name" value="5'(3')-deoxyribonucleotidase"/>
</dbReference>
<evidence type="ECO:0000256" key="1">
    <source>
        <dbReference type="PIRSR" id="PIRSR610708-1"/>
    </source>
</evidence>
<dbReference type="EMBL" id="HBGE01029948">
    <property type="protein sequence ID" value="CAD9122572.1"/>
    <property type="molecule type" value="Transcribed_RNA"/>
</dbReference>
<dbReference type="Gene3D" id="3.40.50.1000">
    <property type="entry name" value="HAD superfamily/HAD-like"/>
    <property type="match status" value="1"/>
</dbReference>
<evidence type="ECO:0000313" key="2">
    <source>
        <dbReference type="EMBL" id="CAD9122572.1"/>
    </source>
</evidence>
<dbReference type="AlphaFoldDB" id="A0A7S1M5I9"/>